<dbReference type="Proteomes" id="UP000292052">
    <property type="component" value="Unassembled WGS sequence"/>
</dbReference>
<sequence length="377" mass="42603">MFLGISTALLMLFRFCTAQSDALSNDFINSINAAQSSWRAAKVWPENTTEEFLSGLSGAVDPETYRHEYKSKNDHRTQFRDDSIPIEFDARKKWPKCQSIGKARHQGKCGSCWALAVAAAFTDRMCIAVDQEHDFDYSTEDILGCCGSQCLLSNNICGGGRVEFAWRFVQDEGVVTGGEYRSKEGCKPYSEETYKDHDPPPCERYCSNEIYTQQYATDKRYIRNMIIQTDGNVEAIQHEIMENGPVVAHMEVWTDFETYSSGVYVCTTLGRMRKALHAVKLIGWGREHSLKYWLGVNSWGSQWGDKGTFKIKRGDNHCRIEKGIMTAVVDPRGKINIKTWQKGAKVTTSKPSNSTSSGIRLSPFHFVIFVIILTLKS</sequence>
<dbReference type="InterPro" id="IPR000668">
    <property type="entry name" value="Peptidase_C1A_C"/>
</dbReference>
<evidence type="ECO:0000256" key="4">
    <source>
        <dbReference type="ARBA" id="ARBA00022807"/>
    </source>
</evidence>
<dbReference type="InterPro" id="IPR013128">
    <property type="entry name" value="Peptidase_C1A"/>
</dbReference>
<reference evidence="7 8" key="1">
    <citation type="submission" date="2017-03" db="EMBL/GenBank/DDBJ databases">
        <title>Genome of the blue death feigning beetle - Asbolus verrucosus.</title>
        <authorList>
            <person name="Rider S.D."/>
        </authorList>
    </citation>
    <scope>NUCLEOTIDE SEQUENCE [LARGE SCALE GENOMIC DNA]</scope>
    <source>
        <strain evidence="7">Butters</strain>
        <tissue evidence="7">Head and leg muscle</tissue>
    </source>
</reference>
<evidence type="ECO:0000256" key="2">
    <source>
        <dbReference type="ARBA" id="ARBA00022670"/>
    </source>
</evidence>
<dbReference type="PROSITE" id="PS00639">
    <property type="entry name" value="THIOL_PROTEASE_HIS"/>
    <property type="match status" value="1"/>
</dbReference>
<dbReference type="Pfam" id="PF00112">
    <property type="entry name" value="Peptidase_C1"/>
    <property type="match status" value="1"/>
</dbReference>
<keyword evidence="4" id="KW-0788">Thiol protease</keyword>
<dbReference type="OrthoDB" id="6514058at2759"/>
<comment type="caution">
    <text evidence="7">The sequence shown here is derived from an EMBL/GenBank/DDBJ whole genome shotgun (WGS) entry which is preliminary data.</text>
</comment>
<name>A0A482VCT9_ASBVE</name>
<dbReference type="SUPFAM" id="SSF54001">
    <property type="entry name" value="Cysteine proteinases"/>
    <property type="match status" value="1"/>
</dbReference>
<protein>
    <submittedName>
        <fullName evidence="7">Peptidase C1 and/or Propeptide C1 domain containing protein</fullName>
    </submittedName>
</protein>
<dbReference type="EMBL" id="QDEB01113640">
    <property type="protein sequence ID" value="RZB41250.1"/>
    <property type="molecule type" value="Genomic_DNA"/>
</dbReference>
<keyword evidence="8" id="KW-1185">Reference proteome</keyword>
<evidence type="ECO:0000256" key="5">
    <source>
        <dbReference type="SAM" id="SignalP"/>
    </source>
</evidence>
<dbReference type="InterPro" id="IPR025660">
    <property type="entry name" value="Pept_his_AS"/>
</dbReference>
<dbReference type="STRING" id="1661398.A0A482VCT9"/>
<accession>A0A482VCT9</accession>
<dbReference type="PROSITE" id="PS00139">
    <property type="entry name" value="THIOL_PROTEASE_CYS"/>
    <property type="match status" value="1"/>
</dbReference>
<keyword evidence="3" id="KW-0378">Hydrolase</keyword>
<keyword evidence="5" id="KW-0732">Signal</keyword>
<dbReference type="Gene3D" id="3.90.70.10">
    <property type="entry name" value="Cysteine proteinases"/>
    <property type="match status" value="1"/>
</dbReference>
<evidence type="ECO:0000256" key="3">
    <source>
        <dbReference type="ARBA" id="ARBA00022801"/>
    </source>
</evidence>
<proteinExistence type="inferred from homology"/>
<dbReference type="GO" id="GO:0006508">
    <property type="term" value="P:proteolysis"/>
    <property type="evidence" value="ECO:0007669"/>
    <property type="project" value="UniProtKB-KW"/>
</dbReference>
<evidence type="ECO:0000313" key="7">
    <source>
        <dbReference type="EMBL" id="RZB41250.1"/>
    </source>
</evidence>
<feature type="signal peptide" evidence="5">
    <location>
        <begin position="1"/>
        <end position="18"/>
    </location>
</feature>
<evidence type="ECO:0000313" key="8">
    <source>
        <dbReference type="Proteomes" id="UP000292052"/>
    </source>
</evidence>
<evidence type="ECO:0000256" key="1">
    <source>
        <dbReference type="ARBA" id="ARBA00008455"/>
    </source>
</evidence>
<dbReference type="GO" id="GO:0008234">
    <property type="term" value="F:cysteine-type peptidase activity"/>
    <property type="evidence" value="ECO:0007669"/>
    <property type="project" value="UniProtKB-KW"/>
</dbReference>
<gene>
    <name evidence="7" type="ORF">BDFB_006533</name>
</gene>
<evidence type="ECO:0000259" key="6">
    <source>
        <dbReference type="SMART" id="SM00645"/>
    </source>
</evidence>
<organism evidence="7 8">
    <name type="scientific">Asbolus verrucosus</name>
    <name type="common">Desert ironclad beetle</name>
    <dbReference type="NCBI Taxonomy" id="1661398"/>
    <lineage>
        <taxon>Eukaryota</taxon>
        <taxon>Metazoa</taxon>
        <taxon>Ecdysozoa</taxon>
        <taxon>Arthropoda</taxon>
        <taxon>Hexapoda</taxon>
        <taxon>Insecta</taxon>
        <taxon>Pterygota</taxon>
        <taxon>Neoptera</taxon>
        <taxon>Endopterygota</taxon>
        <taxon>Coleoptera</taxon>
        <taxon>Polyphaga</taxon>
        <taxon>Cucujiformia</taxon>
        <taxon>Tenebrionidae</taxon>
        <taxon>Pimeliinae</taxon>
        <taxon>Asbolus</taxon>
    </lineage>
</organism>
<feature type="domain" description="Peptidase C1A papain C-terminal" evidence="6">
    <location>
        <begin position="84"/>
        <end position="328"/>
    </location>
</feature>
<keyword evidence="2" id="KW-0645">Protease</keyword>
<dbReference type="InterPro" id="IPR038765">
    <property type="entry name" value="Papain-like_cys_pep_sf"/>
</dbReference>
<dbReference type="PANTHER" id="PTHR12411">
    <property type="entry name" value="CYSTEINE PROTEASE FAMILY C1-RELATED"/>
    <property type="match status" value="1"/>
</dbReference>
<dbReference type="PRINTS" id="PR00705">
    <property type="entry name" value="PAPAIN"/>
</dbReference>
<comment type="similarity">
    <text evidence="1">Belongs to the peptidase C1 family.</text>
</comment>
<dbReference type="SMART" id="SM00645">
    <property type="entry name" value="Pept_C1"/>
    <property type="match status" value="1"/>
</dbReference>
<dbReference type="InterPro" id="IPR000169">
    <property type="entry name" value="Pept_cys_AS"/>
</dbReference>
<feature type="chain" id="PRO_5019737290" evidence="5">
    <location>
        <begin position="19"/>
        <end position="377"/>
    </location>
</feature>
<dbReference type="AlphaFoldDB" id="A0A482VCT9"/>